<proteinExistence type="inferred from homology"/>
<evidence type="ECO:0000256" key="5">
    <source>
        <dbReference type="SAM" id="Coils"/>
    </source>
</evidence>
<evidence type="ECO:0000256" key="2">
    <source>
        <dbReference type="ARBA" id="ARBA00006187"/>
    </source>
</evidence>
<evidence type="ECO:0000256" key="4">
    <source>
        <dbReference type="ARBA" id="ARBA00023212"/>
    </source>
</evidence>
<organism evidence="7 8">
    <name type="scientific">Vitis vinifera</name>
    <name type="common">Grape</name>
    <dbReference type="NCBI Taxonomy" id="29760"/>
    <lineage>
        <taxon>Eukaryota</taxon>
        <taxon>Viridiplantae</taxon>
        <taxon>Streptophyta</taxon>
        <taxon>Embryophyta</taxon>
        <taxon>Tracheophyta</taxon>
        <taxon>Spermatophyta</taxon>
        <taxon>Magnoliopsida</taxon>
        <taxon>eudicotyledons</taxon>
        <taxon>Gunneridae</taxon>
        <taxon>Pentapetalae</taxon>
        <taxon>rosids</taxon>
        <taxon>Vitales</taxon>
        <taxon>Vitaceae</taxon>
        <taxon>Viteae</taxon>
        <taxon>Vitis</taxon>
    </lineage>
</organism>
<keyword evidence="6" id="KW-0732">Signal</keyword>
<dbReference type="PANTHER" id="PTHR19321:SF41">
    <property type="entry name" value="FASCETTO-RELATED"/>
    <property type="match status" value="1"/>
</dbReference>
<keyword evidence="5" id="KW-0175">Coiled coil</keyword>
<evidence type="ECO:0000256" key="6">
    <source>
        <dbReference type="SAM" id="SignalP"/>
    </source>
</evidence>
<dbReference type="GO" id="GO:0005874">
    <property type="term" value="C:microtubule"/>
    <property type="evidence" value="ECO:0007669"/>
    <property type="project" value="UniProtKB-KW"/>
</dbReference>
<dbReference type="Pfam" id="PF03999">
    <property type="entry name" value="MAP65_ASE1"/>
    <property type="match status" value="2"/>
</dbReference>
<comment type="similarity">
    <text evidence="2">Belongs to the MAP65/ASE1 family.</text>
</comment>
<comment type="subcellular location">
    <subcellularLocation>
        <location evidence="1">Cytoplasm</location>
        <location evidence="1">Cytoskeleton</location>
    </subcellularLocation>
</comment>
<keyword evidence="4" id="KW-0963">Cytoplasm</keyword>
<dbReference type="AlphaFoldDB" id="A0A438D3B6"/>
<feature type="chain" id="PRO_5019582197" evidence="6">
    <location>
        <begin position="17"/>
        <end position="364"/>
    </location>
</feature>
<reference evidence="7 8" key="1">
    <citation type="journal article" date="2018" name="PLoS Genet.">
        <title>Population sequencing reveals clonal diversity and ancestral inbreeding in the grapevine cultivar Chardonnay.</title>
        <authorList>
            <person name="Roach M.J."/>
            <person name="Johnson D.L."/>
            <person name="Bohlmann J."/>
            <person name="van Vuuren H.J."/>
            <person name="Jones S.J."/>
            <person name="Pretorius I.S."/>
            <person name="Schmidt S.A."/>
            <person name="Borneman A.R."/>
        </authorList>
    </citation>
    <scope>NUCLEOTIDE SEQUENCE [LARGE SCALE GENOMIC DNA]</scope>
    <source>
        <strain evidence="8">cv. Chardonnay</strain>
        <tissue evidence="7">Leaf</tissue>
    </source>
</reference>
<evidence type="ECO:0000256" key="3">
    <source>
        <dbReference type="ARBA" id="ARBA00022701"/>
    </source>
</evidence>
<dbReference type="PANTHER" id="PTHR19321">
    <property type="entry name" value="PROTEIN REGULATOR OF CYTOKINESIS 1 PRC1-RELATED"/>
    <property type="match status" value="1"/>
</dbReference>
<feature type="coiled-coil region" evidence="5">
    <location>
        <begin position="213"/>
        <end position="240"/>
    </location>
</feature>
<feature type="signal peptide" evidence="6">
    <location>
        <begin position="1"/>
        <end position="16"/>
    </location>
</feature>
<dbReference type="InterPro" id="IPR007145">
    <property type="entry name" value="MAP65_Ase1_PRC1"/>
</dbReference>
<dbReference type="GO" id="GO:0008017">
    <property type="term" value="F:microtubule binding"/>
    <property type="evidence" value="ECO:0007669"/>
    <property type="project" value="InterPro"/>
</dbReference>
<name>A0A438D3B6_VITVI</name>
<accession>A0A438D3B6</accession>
<evidence type="ECO:0000313" key="8">
    <source>
        <dbReference type="Proteomes" id="UP000288805"/>
    </source>
</evidence>
<evidence type="ECO:0000313" key="7">
    <source>
        <dbReference type="EMBL" id="RVW29968.1"/>
    </source>
</evidence>
<sequence length="364" mass="41153">MLWWSAVSCWLVSVISRPCILRNRANTLNAVNHGLMQQIWDEVGESDEERDKMLLQLEQECLDVYKRKVDQAVKSRAHLLQALADAQLELSRLLSALGEKSFVGIPDKTSGTIKEQLAAIAPTLEQLWKQKEERVKEFSDVQTQIQKICGEIAGNSNLSEVPVVDEADLSLKKLDEFQGQLQELQKEKFIPSLNDSTGVQSKSISNDTLSRLAKTVLALKEDKKQRLQKLQELATQLIDLWNLMDTPEEERSLFDHVTCNISASVDEVTIPGALALDLIEQAEVEVERLDQLKASRMKEIAFKRQAELEEIFARAHIEIDPEAARAKIMSLIDSGDVEPSELLADMDNQITKAKEEAFSRERIY</sequence>
<dbReference type="EMBL" id="QGNW01001818">
    <property type="protein sequence ID" value="RVW29968.1"/>
    <property type="molecule type" value="Genomic_DNA"/>
</dbReference>
<keyword evidence="3" id="KW-0493">Microtubule</keyword>
<protein>
    <submittedName>
        <fullName evidence="7">65-kDa microtubule-associated protein 1</fullName>
    </submittedName>
</protein>
<evidence type="ECO:0000256" key="1">
    <source>
        <dbReference type="ARBA" id="ARBA00004245"/>
    </source>
</evidence>
<keyword evidence="4" id="KW-0206">Cytoskeleton</keyword>
<gene>
    <name evidence="7" type="primary">MAP65-1_2</name>
    <name evidence="7" type="ORF">CK203_101382</name>
</gene>
<comment type="caution">
    <text evidence="7">The sequence shown here is derived from an EMBL/GenBank/DDBJ whole genome shotgun (WGS) entry which is preliminary data.</text>
</comment>
<dbReference type="Proteomes" id="UP000288805">
    <property type="component" value="Unassembled WGS sequence"/>
</dbReference>
<dbReference type="GO" id="GO:0000226">
    <property type="term" value="P:microtubule cytoskeleton organization"/>
    <property type="evidence" value="ECO:0007669"/>
    <property type="project" value="InterPro"/>
</dbReference>